<organism evidence="1 2">
    <name type="scientific">Plakobranchus ocellatus</name>
    <dbReference type="NCBI Taxonomy" id="259542"/>
    <lineage>
        <taxon>Eukaryota</taxon>
        <taxon>Metazoa</taxon>
        <taxon>Spiralia</taxon>
        <taxon>Lophotrochozoa</taxon>
        <taxon>Mollusca</taxon>
        <taxon>Gastropoda</taxon>
        <taxon>Heterobranchia</taxon>
        <taxon>Euthyneura</taxon>
        <taxon>Panpulmonata</taxon>
        <taxon>Sacoglossa</taxon>
        <taxon>Placobranchoidea</taxon>
        <taxon>Plakobranchidae</taxon>
        <taxon>Plakobranchus</taxon>
    </lineage>
</organism>
<gene>
    <name evidence="1" type="ORF">PoB_000254700</name>
</gene>
<accession>A0AAV3Y1N4</accession>
<sequence length="99" mass="10802">MSEAPSVAVNENLLIVLQAVIDRRADLDPLSLTSLLTIQLRGCQTLASSSRFGKCLMACLTKYGKKMTAENRTAFSSLVDTHGSNFKPALNAAFKRLNR</sequence>
<dbReference type="AlphaFoldDB" id="A0AAV3Y1N4"/>
<evidence type="ECO:0000313" key="1">
    <source>
        <dbReference type="EMBL" id="GFN76041.1"/>
    </source>
</evidence>
<dbReference type="EMBL" id="BLXT01000331">
    <property type="protein sequence ID" value="GFN76041.1"/>
    <property type="molecule type" value="Genomic_DNA"/>
</dbReference>
<comment type="caution">
    <text evidence="1">The sequence shown here is derived from an EMBL/GenBank/DDBJ whole genome shotgun (WGS) entry which is preliminary data.</text>
</comment>
<proteinExistence type="predicted"/>
<dbReference type="Proteomes" id="UP000735302">
    <property type="component" value="Unassembled WGS sequence"/>
</dbReference>
<protein>
    <submittedName>
        <fullName evidence="1">Uncharacterized protein</fullName>
    </submittedName>
</protein>
<name>A0AAV3Y1N4_9GAST</name>
<reference evidence="1 2" key="1">
    <citation type="journal article" date="2021" name="Elife">
        <title>Chloroplast acquisition without the gene transfer in kleptoplastic sea slugs, Plakobranchus ocellatus.</title>
        <authorList>
            <person name="Maeda T."/>
            <person name="Takahashi S."/>
            <person name="Yoshida T."/>
            <person name="Shimamura S."/>
            <person name="Takaki Y."/>
            <person name="Nagai Y."/>
            <person name="Toyoda A."/>
            <person name="Suzuki Y."/>
            <person name="Arimoto A."/>
            <person name="Ishii H."/>
            <person name="Satoh N."/>
            <person name="Nishiyama T."/>
            <person name="Hasebe M."/>
            <person name="Maruyama T."/>
            <person name="Minagawa J."/>
            <person name="Obokata J."/>
            <person name="Shigenobu S."/>
        </authorList>
    </citation>
    <scope>NUCLEOTIDE SEQUENCE [LARGE SCALE GENOMIC DNA]</scope>
</reference>
<dbReference type="Gene3D" id="1.25.40.480">
    <property type="match status" value="1"/>
</dbReference>
<evidence type="ECO:0000313" key="2">
    <source>
        <dbReference type="Proteomes" id="UP000735302"/>
    </source>
</evidence>
<keyword evidence="2" id="KW-1185">Reference proteome</keyword>